<dbReference type="GO" id="GO:0048661">
    <property type="term" value="P:positive regulation of smooth muscle cell proliferation"/>
    <property type="evidence" value="ECO:0007669"/>
    <property type="project" value="Ensembl"/>
</dbReference>
<dbReference type="CDD" id="cd00063">
    <property type="entry name" value="FN3"/>
    <property type="match status" value="1"/>
</dbReference>
<feature type="region of interest" description="Disordered" evidence="21">
    <location>
        <begin position="70"/>
        <end position="169"/>
    </location>
</feature>
<dbReference type="FunFam" id="2.60.40.10:FF:000886">
    <property type="entry name" value="Interleukin-6 receptor subunit alpha"/>
    <property type="match status" value="1"/>
</dbReference>
<dbReference type="GO" id="GO:0097696">
    <property type="term" value="P:cell surface receptor signaling pathway via STAT"/>
    <property type="evidence" value="ECO:0007669"/>
    <property type="project" value="Ensembl"/>
</dbReference>
<dbReference type="FunFam" id="2.60.40.10:FF:000136">
    <property type="entry name" value="Ciliary neurotrophic factor receptor alpha"/>
    <property type="match status" value="1"/>
</dbReference>
<comment type="function">
    <text evidence="16">Signaling via the membrane-bound IL6R is mostly regenerative and anti-inflammatory. Drives naive CD4(+) T cells to the Th17 lineage, through 'cluster signaling' by dendritic cells.</text>
</comment>
<evidence type="ECO:0000256" key="12">
    <source>
        <dbReference type="ARBA" id="ARBA00023180"/>
    </source>
</evidence>
<evidence type="ECO:0000256" key="4">
    <source>
        <dbReference type="ARBA" id="ARBA00022475"/>
    </source>
</evidence>
<dbReference type="PANTHER" id="PTHR23037">
    <property type="entry name" value="CYTOKINE RECEPTOR"/>
    <property type="match status" value="1"/>
</dbReference>
<keyword evidence="4" id="KW-1003">Cell membrane</keyword>
<dbReference type="GO" id="GO:0004897">
    <property type="term" value="F:ciliary neurotrophic factor receptor activity"/>
    <property type="evidence" value="ECO:0007669"/>
    <property type="project" value="Ensembl"/>
</dbReference>
<organism evidence="24 25">
    <name type="scientific">Oryctolagus cuniculus</name>
    <name type="common">Rabbit</name>
    <dbReference type="NCBI Taxonomy" id="9986"/>
    <lineage>
        <taxon>Eukaryota</taxon>
        <taxon>Metazoa</taxon>
        <taxon>Chordata</taxon>
        <taxon>Craniata</taxon>
        <taxon>Vertebrata</taxon>
        <taxon>Euteleostomi</taxon>
        <taxon>Mammalia</taxon>
        <taxon>Eutheria</taxon>
        <taxon>Euarchontoglires</taxon>
        <taxon>Glires</taxon>
        <taxon>Lagomorpha</taxon>
        <taxon>Leporidae</taxon>
        <taxon>Oryctolagus</taxon>
    </lineage>
</organism>
<evidence type="ECO:0000256" key="13">
    <source>
        <dbReference type="ARBA" id="ARBA00023319"/>
    </source>
</evidence>
<dbReference type="GO" id="GO:0032755">
    <property type="term" value="P:positive regulation of interleukin-6 production"/>
    <property type="evidence" value="ECO:0007669"/>
    <property type="project" value="Ensembl"/>
</dbReference>
<dbReference type="EMBL" id="AAGW02000480">
    <property type="status" value="NOT_ANNOTATED_CDS"/>
    <property type="molecule type" value="Genomic_DNA"/>
</dbReference>
<dbReference type="Ensembl" id="ENSOCUT00000044183.1">
    <property type="protein sequence ID" value="ENSOCUP00000035736.1"/>
    <property type="gene ID" value="ENSOCUG00000016354.4"/>
</dbReference>
<feature type="region of interest" description="Disordered" evidence="21">
    <location>
        <begin position="533"/>
        <end position="569"/>
    </location>
</feature>
<dbReference type="InterPro" id="IPR036116">
    <property type="entry name" value="FN3_sf"/>
</dbReference>
<evidence type="ECO:0000259" key="23">
    <source>
        <dbReference type="PROSITE" id="PS50853"/>
    </source>
</evidence>
<keyword evidence="5" id="KW-0964">Secreted</keyword>
<comment type="similarity">
    <text evidence="3">Belongs to the type I cytokine receptor family. Type 3 subfamily.</text>
</comment>
<feature type="transmembrane region" description="Helical" evidence="22">
    <location>
        <begin position="468"/>
        <end position="489"/>
    </location>
</feature>
<dbReference type="SMR" id="A0A5F9CPZ7"/>
<comment type="subunit">
    <text evidence="18">Component of a hexamer of two molecules each of IL6, IL6R and IL6ST; first binds to IL6 to associate with the signaling subunit IL6ST. Interacts (via N-terminal ectodomain) with SORL1; this interaction may affect IL6-binding to IL6R, hence decrease IL6 'classic-signaling'.</text>
</comment>
<reference evidence="24" key="2">
    <citation type="submission" date="2025-08" db="UniProtKB">
        <authorList>
            <consortium name="Ensembl"/>
        </authorList>
    </citation>
    <scope>IDENTIFICATION</scope>
    <source>
        <strain evidence="24">Thorbecke</strain>
    </source>
</reference>
<dbReference type="FunCoup" id="A0A5F9CPZ7">
    <property type="interactions" value="43"/>
</dbReference>
<dbReference type="GO" id="GO:0042803">
    <property type="term" value="F:protein homodimerization activity"/>
    <property type="evidence" value="ECO:0007669"/>
    <property type="project" value="Ensembl"/>
</dbReference>
<dbReference type="GO" id="GO:0070110">
    <property type="term" value="C:ciliary neurotrophic factor receptor complex"/>
    <property type="evidence" value="ECO:0007669"/>
    <property type="project" value="Ensembl"/>
</dbReference>
<dbReference type="InterPro" id="IPR015321">
    <property type="entry name" value="TypeI_recpt_CBD"/>
</dbReference>
<keyword evidence="9 22" id="KW-0472">Membrane</keyword>
<dbReference type="GO" id="GO:0031018">
    <property type="term" value="P:endocrine pancreas development"/>
    <property type="evidence" value="ECO:0007669"/>
    <property type="project" value="Ensembl"/>
</dbReference>
<dbReference type="GO" id="GO:0009897">
    <property type="term" value="C:external side of plasma membrane"/>
    <property type="evidence" value="ECO:0007669"/>
    <property type="project" value="TreeGrafter"/>
</dbReference>
<comment type="function">
    <text evidence="15">Soluble form of IL6 receptor (sIL6R) that acts as an agonist of IL6 activity. The IL6:sIL6R complex (hyper-IL6) binds to IL6ST/gp130 on cell surfaces and induces signaling also on cells that do not express membrane-bound IL6R in a process called IL6 'trans-signaling'. sIL6R is causative for the pro-inflammatory properties of IL6 and an important player in the development of chronic inflammatory diseases. In complex with IL6, is required for induction of VEGF production. Plays a protective role during liver injury, being required for maintenance of tissue regeneration. 'Trans-signaling' in central nervous system regulates energy and glucose homeostasis.</text>
</comment>
<keyword evidence="10" id="KW-1015">Disulfide bond</keyword>
<dbReference type="GO" id="GO:0005576">
    <property type="term" value="C:extracellular region"/>
    <property type="evidence" value="ECO:0007669"/>
    <property type="project" value="UniProtKB-SubCell"/>
</dbReference>
<accession>A0A5F9CPZ7</accession>
<dbReference type="InParanoid" id="A0A5F9CPZ7"/>
<evidence type="ECO:0000256" key="10">
    <source>
        <dbReference type="ARBA" id="ARBA00023157"/>
    </source>
</evidence>
<evidence type="ECO:0000256" key="3">
    <source>
        <dbReference type="ARBA" id="ARBA00010890"/>
    </source>
</evidence>
<keyword evidence="11" id="KW-0675">Receptor</keyword>
<keyword evidence="8 22" id="KW-1133">Transmembrane helix</keyword>
<comment type="subunit">
    <text evidence="17">Also interacts with SORL1; this interaction leads to soluble IL6R internalization. May form a trimeric complex with the soluble SORL1 ectodomain and circulating IL6 receptor; this interaction might stabilize circulating IL6, hence promote IL6 'trans-signaling'.</text>
</comment>
<dbReference type="InterPro" id="IPR013783">
    <property type="entry name" value="Ig-like_fold"/>
</dbReference>
<evidence type="ECO:0000256" key="17">
    <source>
        <dbReference type="ARBA" id="ARBA00061926"/>
    </source>
</evidence>
<protein>
    <recommendedName>
        <fullName evidence="19">Interleukin-6 receptor subunit alpha</fullName>
    </recommendedName>
    <alternativeName>
        <fullName evidence="20">IL-6R 1</fullName>
    </alternativeName>
</protein>
<evidence type="ECO:0000313" key="25">
    <source>
        <dbReference type="Proteomes" id="UP000001811"/>
    </source>
</evidence>
<evidence type="ECO:0000256" key="16">
    <source>
        <dbReference type="ARBA" id="ARBA00056611"/>
    </source>
</evidence>
<keyword evidence="13" id="KW-0393">Immunoglobulin domain</keyword>
<evidence type="ECO:0000256" key="14">
    <source>
        <dbReference type="ARBA" id="ARBA00054367"/>
    </source>
</evidence>
<dbReference type="PROSITE" id="PS50853">
    <property type="entry name" value="FN3"/>
    <property type="match status" value="1"/>
</dbReference>
<dbReference type="GO" id="GO:0010573">
    <property type="term" value="P:vascular endothelial growth factor production"/>
    <property type="evidence" value="ECO:0007669"/>
    <property type="project" value="Ensembl"/>
</dbReference>
<reference evidence="24" key="3">
    <citation type="submission" date="2025-09" db="UniProtKB">
        <authorList>
            <consortium name="Ensembl"/>
        </authorList>
    </citation>
    <scope>IDENTIFICATION</scope>
    <source>
        <strain evidence="24">Thorbecke</strain>
    </source>
</reference>
<evidence type="ECO:0000256" key="1">
    <source>
        <dbReference type="ARBA" id="ARBA00004251"/>
    </source>
</evidence>
<comment type="function">
    <text evidence="14">Part of the receptor for interleukin 6. Binds to IL6 with low affinity, but does not transduce a signal. Signal activation necessitate an association with IL6ST. Activation leads to the regulation of the immune response, acute-phase reactions and hematopoiesis. The interaction with membrane-bound IL6R and IL6ST stimulates 'classic signaling', the restricted expression of the IL6R limits classic IL6 signaling to only a few tissues such as the liver and some cells of the immune system. Whereas the binding of IL6 and soluble IL6R to IL6ST stimulates 'trans-signaling'. Alternatively, 'cluster signaling' occurs when membrane-bound IL6:IL6R complexes on transmitter cells activate IL6ST receptors on neighboring receiver cells.</text>
</comment>
<feature type="compositionally biased region" description="Polar residues" evidence="21">
    <location>
        <begin position="440"/>
        <end position="455"/>
    </location>
</feature>
<dbReference type="Bgee" id="ENSOCUG00000016354">
    <property type="expression patterns" value="Expressed in uterus and 19 other cell types or tissues"/>
</dbReference>
<proteinExistence type="inferred from homology"/>
<dbReference type="GO" id="GO:0072126">
    <property type="term" value="P:positive regulation of glomerular mesangial cell proliferation"/>
    <property type="evidence" value="ECO:0007669"/>
    <property type="project" value="Ensembl"/>
</dbReference>
<dbReference type="GO" id="GO:0019981">
    <property type="term" value="F:interleukin-6 binding"/>
    <property type="evidence" value="ECO:0007669"/>
    <property type="project" value="Ensembl"/>
</dbReference>
<dbReference type="PROSITE" id="PS01354">
    <property type="entry name" value="HEMATOPO_REC_L_F3"/>
    <property type="match status" value="1"/>
</dbReference>
<evidence type="ECO:0000256" key="5">
    <source>
        <dbReference type="ARBA" id="ARBA00022525"/>
    </source>
</evidence>
<dbReference type="Gene3D" id="2.60.40.10">
    <property type="entry name" value="Immunoglobulins"/>
    <property type="match status" value="2"/>
</dbReference>
<dbReference type="GO" id="GO:0070119">
    <property type="term" value="F:ciliary neurotrophic factor binding"/>
    <property type="evidence" value="ECO:0007669"/>
    <property type="project" value="Ensembl"/>
</dbReference>
<evidence type="ECO:0000256" key="6">
    <source>
        <dbReference type="ARBA" id="ARBA00022692"/>
    </source>
</evidence>
<dbReference type="GO" id="GO:0019899">
    <property type="term" value="F:enzyme binding"/>
    <property type="evidence" value="ECO:0007669"/>
    <property type="project" value="Ensembl"/>
</dbReference>
<sequence length="569" mass="61571">GRGPRAPALPLRCGAAAGSHPLRWAGARGCCAIRWAFVTAPWDRQETLQREFLKCFPALPAPSAALSHVRVGSRADTEPGQRVPRRAEGLAVRAARPPPGDGGCLRGPSPPCPGRPGHQPRRKQAGRPLRAAGRPAGCGGRGTGPGGLPRAGGGEQRGEQPTGSQCHPDLSRRLLLRSVQLGDSGNYSCYLNGYPVGSVCLLVDVPPEEPRLSCFRRSLISPVTCEWRPQRPPSPTTKAVLVVKKFLNGPANDFQKPCQYSHHSQKFSCQLAIPETDRSSHIVSLCVANTVGSKSSRWEVFDGYEILQPDPPANITVTAMVGKPRWLHVTWQDPSSWNSYFYRLRFELRYRAEQSQDFTAWMVEGRSHRVTRLGAQGLQHHSIIHDAWKGVRHVVQLRAQEEFGHGSWSTWSAEVLGTPWTEPESPPASSPATQASTATDGSTAPSRGSTNTTSLPEDDSSPVPLSTFLVTGGSLAFGALLGAGVVLRFRKMWKLRALKEGKAGVHPPYALGQLVPERPRPITVLVPLISPPVSPSSLGSDNAPGPSHPDAGCPRSPYDVSNKEYFFPR</sequence>
<feature type="compositionally biased region" description="Low complexity" evidence="21">
    <location>
        <begin position="430"/>
        <end position="439"/>
    </location>
</feature>
<dbReference type="InterPro" id="IPR003530">
    <property type="entry name" value="Hematopoietin_rcpt_L_F3_CS"/>
</dbReference>
<dbReference type="GO" id="GO:0016324">
    <property type="term" value="C:apical plasma membrane"/>
    <property type="evidence" value="ECO:0007669"/>
    <property type="project" value="Ensembl"/>
</dbReference>
<dbReference type="SUPFAM" id="SSF49265">
    <property type="entry name" value="Fibronectin type III"/>
    <property type="match status" value="2"/>
</dbReference>
<evidence type="ECO:0000256" key="2">
    <source>
        <dbReference type="ARBA" id="ARBA00004613"/>
    </source>
</evidence>
<evidence type="ECO:0000256" key="21">
    <source>
        <dbReference type="SAM" id="MobiDB-lite"/>
    </source>
</evidence>
<dbReference type="Proteomes" id="UP000001811">
    <property type="component" value="Chromosome 13"/>
</dbReference>
<evidence type="ECO:0000313" key="24">
    <source>
        <dbReference type="Ensembl" id="ENSOCUP00000035736.1"/>
    </source>
</evidence>
<evidence type="ECO:0000256" key="8">
    <source>
        <dbReference type="ARBA" id="ARBA00022989"/>
    </source>
</evidence>
<keyword evidence="6 22" id="KW-0812">Transmembrane</keyword>
<evidence type="ECO:0000256" key="15">
    <source>
        <dbReference type="ARBA" id="ARBA00055733"/>
    </source>
</evidence>
<dbReference type="GO" id="GO:0004915">
    <property type="term" value="F:interleukin-6 receptor activity"/>
    <property type="evidence" value="ECO:0007669"/>
    <property type="project" value="Ensembl"/>
</dbReference>
<name>A0A5F9CPZ7_RABIT</name>
<keyword evidence="7" id="KW-0732">Signal</keyword>
<dbReference type="STRING" id="9986.ENSOCUP00000035736"/>
<reference evidence="24 25" key="1">
    <citation type="journal article" date="2011" name="Nature">
        <title>A high-resolution map of human evolutionary constraint using 29 mammals.</title>
        <authorList>
            <person name="Lindblad-Toh K."/>
            <person name="Garber M."/>
            <person name="Zuk O."/>
            <person name="Lin M.F."/>
            <person name="Parker B.J."/>
            <person name="Washietl S."/>
            <person name="Kheradpour P."/>
            <person name="Ernst J."/>
            <person name="Jordan G."/>
            <person name="Mauceli E."/>
            <person name="Ward L.D."/>
            <person name="Lowe C.B."/>
            <person name="Holloway A.K."/>
            <person name="Clamp M."/>
            <person name="Gnerre S."/>
            <person name="Alfoldi J."/>
            <person name="Beal K."/>
            <person name="Chang J."/>
            <person name="Clawson H."/>
            <person name="Cuff J."/>
            <person name="Di Palma F."/>
            <person name="Fitzgerald S."/>
            <person name="Flicek P."/>
            <person name="Guttman M."/>
            <person name="Hubisz M.J."/>
            <person name="Jaffe D.B."/>
            <person name="Jungreis I."/>
            <person name="Kent W.J."/>
            <person name="Kostka D."/>
            <person name="Lara M."/>
            <person name="Martins A.L."/>
            <person name="Massingham T."/>
            <person name="Moltke I."/>
            <person name="Raney B.J."/>
            <person name="Rasmussen M.D."/>
            <person name="Robinson J."/>
            <person name="Stark A."/>
            <person name="Vilella A.J."/>
            <person name="Wen J."/>
            <person name="Xie X."/>
            <person name="Zody M.C."/>
            <person name="Baldwin J."/>
            <person name="Bloom T."/>
            <person name="Chin C.W."/>
            <person name="Heiman D."/>
            <person name="Nicol R."/>
            <person name="Nusbaum C."/>
            <person name="Young S."/>
            <person name="Wilkinson J."/>
            <person name="Worley K.C."/>
            <person name="Kovar C.L."/>
            <person name="Muzny D.M."/>
            <person name="Gibbs R.A."/>
            <person name="Cree A."/>
            <person name="Dihn H.H."/>
            <person name="Fowler G."/>
            <person name="Jhangiani S."/>
            <person name="Joshi V."/>
            <person name="Lee S."/>
            <person name="Lewis L.R."/>
            <person name="Nazareth L.V."/>
            <person name="Okwuonu G."/>
            <person name="Santibanez J."/>
            <person name="Warren W.C."/>
            <person name="Mardis E.R."/>
            <person name="Weinstock G.M."/>
            <person name="Wilson R.K."/>
            <person name="Delehaunty K."/>
            <person name="Dooling D."/>
            <person name="Fronik C."/>
            <person name="Fulton L."/>
            <person name="Fulton B."/>
            <person name="Graves T."/>
            <person name="Minx P."/>
            <person name="Sodergren E."/>
            <person name="Birney E."/>
            <person name="Margulies E.H."/>
            <person name="Herrero J."/>
            <person name="Green E.D."/>
            <person name="Haussler D."/>
            <person name="Siepel A."/>
            <person name="Goldman N."/>
            <person name="Pollard K.S."/>
            <person name="Pedersen J.S."/>
            <person name="Lander E.S."/>
            <person name="Kellis M."/>
        </authorList>
    </citation>
    <scope>NUCLEOTIDE SEQUENCE [LARGE SCALE GENOMIC DNA]</scope>
    <source>
        <strain evidence="24 25">Thorbecke inbred</strain>
    </source>
</reference>
<feature type="region of interest" description="Disordered" evidence="21">
    <location>
        <begin position="419"/>
        <end position="462"/>
    </location>
</feature>
<feature type="compositionally biased region" description="Gly residues" evidence="21">
    <location>
        <begin position="136"/>
        <end position="155"/>
    </location>
</feature>
<dbReference type="PANTHER" id="PTHR23037:SF22">
    <property type="entry name" value="CYTOKINE RECEPTOR COMMON SUBUNIT BETA"/>
    <property type="match status" value="1"/>
</dbReference>
<gene>
    <name evidence="24" type="primary">IL6R</name>
</gene>
<dbReference type="GeneTree" id="ENSGT00940000161919"/>
<dbReference type="GO" id="GO:0032722">
    <property type="term" value="P:positive regulation of chemokine production"/>
    <property type="evidence" value="ECO:0007669"/>
    <property type="project" value="Ensembl"/>
</dbReference>
<feature type="compositionally biased region" description="Low complexity" evidence="21">
    <location>
        <begin position="126"/>
        <end position="135"/>
    </location>
</feature>
<keyword evidence="25" id="KW-1185">Reference proteome</keyword>
<evidence type="ECO:0000256" key="7">
    <source>
        <dbReference type="ARBA" id="ARBA00022729"/>
    </source>
</evidence>
<comment type="subcellular location">
    <subcellularLocation>
        <location evidence="1">Cell membrane</location>
        <topology evidence="1">Single-pass type I membrane protein</topology>
    </subcellularLocation>
    <subcellularLocation>
        <location evidence="2">Secreted</location>
    </subcellularLocation>
</comment>
<evidence type="ECO:0000256" key="20">
    <source>
        <dbReference type="ARBA" id="ARBA00083179"/>
    </source>
</evidence>
<dbReference type="GO" id="GO:0005896">
    <property type="term" value="C:interleukin-6 receptor complex"/>
    <property type="evidence" value="ECO:0007669"/>
    <property type="project" value="Ensembl"/>
</dbReference>
<evidence type="ECO:0000256" key="9">
    <source>
        <dbReference type="ARBA" id="ARBA00023136"/>
    </source>
</evidence>
<keyword evidence="12" id="KW-0325">Glycoprotein</keyword>
<evidence type="ECO:0000256" key="11">
    <source>
        <dbReference type="ARBA" id="ARBA00023170"/>
    </source>
</evidence>
<dbReference type="EMBL" id="AAGW02000481">
    <property type="status" value="NOT_ANNOTATED_CDS"/>
    <property type="molecule type" value="Genomic_DNA"/>
</dbReference>
<dbReference type="AlphaFoldDB" id="A0A5F9CPZ7"/>
<dbReference type="GO" id="GO:0005138">
    <property type="term" value="F:interleukin-6 receptor binding"/>
    <property type="evidence" value="ECO:0007669"/>
    <property type="project" value="Ensembl"/>
</dbReference>
<evidence type="ECO:0000256" key="19">
    <source>
        <dbReference type="ARBA" id="ARBA00069030"/>
    </source>
</evidence>
<feature type="domain" description="Fibronectin type-III" evidence="23">
    <location>
        <begin position="311"/>
        <end position="421"/>
    </location>
</feature>
<dbReference type="GO" id="GO:0016064">
    <property type="term" value="P:immunoglobulin mediated immune response"/>
    <property type="evidence" value="ECO:0007669"/>
    <property type="project" value="TreeGrafter"/>
</dbReference>
<dbReference type="InterPro" id="IPR003961">
    <property type="entry name" value="FN3_dom"/>
</dbReference>
<evidence type="ECO:0000256" key="22">
    <source>
        <dbReference type="SAM" id="Phobius"/>
    </source>
</evidence>
<evidence type="ECO:0000256" key="18">
    <source>
        <dbReference type="ARBA" id="ARBA00063329"/>
    </source>
</evidence>
<dbReference type="Pfam" id="PF09240">
    <property type="entry name" value="IL6Ra-bind"/>
    <property type="match status" value="1"/>
</dbReference>